<dbReference type="AlphaFoldDB" id="A0A2Z5G305"/>
<dbReference type="KEGG" id="abas:ACPOL_4225"/>
<proteinExistence type="predicted"/>
<name>A0A2Z5G305_9BACT</name>
<accession>A0A2Z5G305</accession>
<dbReference type="EMBL" id="CP030840">
    <property type="protein sequence ID" value="AXC13502.1"/>
    <property type="molecule type" value="Genomic_DNA"/>
</dbReference>
<dbReference type="Proteomes" id="UP000253606">
    <property type="component" value="Chromosome"/>
</dbReference>
<evidence type="ECO:0000313" key="1">
    <source>
        <dbReference type="EMBL" id="AXC13502.1"/>
    </source>
</evidence>
<evidence type="ECO:0000313" key="2">
    <source>
        <dbReference type="Proteomes" id="UP000253606"/>
    </source>
</evidence>
<sequence length="81" mass="8545">MAKDPVLDRVVLQLSDTDCLTFRAFTEGGCLTLGGLGAGKTSTVGETTARSLLQVPSDKNVRPYGGLILSVKSDEPARFSD</sequence>
<organism evidence="1 2">
    <name type="scientific">Acidisarcina polymorpha</name>
    <dbReference type="NCBI Taxonomy" id="2211140"/>
    <lineage>
        <taxon>Bacteria</taxon>
        <taxon>Pseudomonadati</taxon>
        <taxon>Acidobacteriota</taxon>
        <taxon>Terriglobia</taxon>
        <taxon>Terriglobales</taxon>
        <taxon>Acidobacteriaceae</taxon>
        <taxon>Acidisarcina</taxon>
    </lineage>
</organism>
<dbReference type="RefSeq" id="WP_114208476.1">
    <property type="nucleotide sequence ID" value="NZ_CP030840.1"/>
</dbReference>
<reference evidence="1 2" key="1">
    <citation type="journal article" date="2018" name="Front. Microbiol.">
        <title>Hydrolytic Capabilities as a Key to Environmental Success: Chitinolytic and Cellulolytic Acidobacteria From Acidic Sub-arctic Soils and Boreal Peatlands.</title>
        <authorList>
            <person name="Belova S.E."/>
            <person name="Ravin N.V."/>
            <person name="Pankratov T.A."/>
            <person name="Rakitin A.L."/>
            <person name="Ivanova A.A."/>
            <person name="Beletsky A.V."/>
            <person name="Mardanov A.V."/>
            <person name="Sinninghe Damste J.S."/>
            <person name="Dedysh S.N."/>
        </authorList>
    </citation>
    <scope>NUCLEOTIDE SEQUENCE [LARGE SCALE GENOMIC DNA]</scope>
    <source>
        <strain evidence="1 2">SBC82</strain>
    </source>
</reference>
<gene>
    <name evidence="1" type="ORF">ACPOL_4225</name>
</gene>
<keyword evidence="2" id="KW-1185">Reference proteome</keyword>
<protein>
    <submittedName>
        <fullName evidence="1">Uncharacterized protein</fullName>
    </submittedName>
</protein>